<accession>A0AAD9CAE8</accession>
<sequence>MSFPAVSDLDTESKLTDRFCLARLTQRNHFLSESRPACITEMLSETGTHTHTYTHTHTHIHTHTHSSPGVVPSGGQM</sequence>
<dbReference type="Proteomes" id="UP001228049">
    <property type="component" value="Unassembled WGS sequence"/>
</dbReference>
<dbReference type="EMBL" id="JASDAP010000009">
    <property type="protein sequence ID" value="KAK1897392.1"/>
    <property type="molecule type" value="Genomic_DNA"/>
</dbReference>
<dbReference type="AlphaFoldDB" id="A0AAD9CAE8"/>
<comment type="caution">
    <text evidence="1">The sequence shown here is derived from an EMBL/GenBank/DDBJ whole genome shotgun (WGS) entry which is preliminary data.</text>
</comment>
<gene>
    <name evidence="1" type="ORF">KUDE01_016924</name>
</gene>
<evidence type="ECO:0000313" key="1">
    <source>
        <dbReference type="EMBL" id="KAK1897392.1"/>
    </source>
</evidence>
<name>A0AAD9CAE8_DISEL</name>
<proteinExistence type="predicted"/>
<protein>
    <submittedName>
        <fullName evidence="1">Nance-Horan syndrome protein</fullName>
    </submittedName>
</protein>
<evidence type="ECO:0000313" key="2">
    <source>
        <dbReference type="Proteomes" id="UP001228049"/>
    </source>
</evidence>
<reference evidence="1" key="1">
    <citation type="submission" date="2023-04" db="EMBL/GenBank/DDBJ databases">
        <title>Chromosome-level genome of Chaenocephalus aceratus.</title>
        <authorList>
            <person name="Park H."/>
        </authorList>
    </citation>
    <scope>NUCLEOTIDE SEQUENCE</scope>
    <source>
        <strain evidence="1">DE</strain>
        <tissue evidence="1">Muscle</tissue>
    </source>
</reference>
<keyword evidence="2" id="KW-1185">Reference proteome</keyword>
<organism evidence="1 2">
    <name type="scientific">Dissostichus eleginoides</name>
    <name type="common">Patagonian toothfish</name>
    <name type="synonym">Dissostichus amissus</name>
    <dbReference type="NCBI Taxonomy" id="100907"/>
    <lineage>
        <taxon>Eukaryota</taxon>
        <taxon>Metazoa</taxon>
        <taxon>Chordata</taxon>
        <taxon>Craniata</taxon>
        <taxon>Vertebrata</taxon>
        <taxon>Euteleostomi</taxon>
        <taxon>Actinopterygii</taxon>
        <taxon>Neopterygii</taxon>
        <taxon>Teleostei</taxon>
        <taxon>Neoteleostei</taxon>
        <taxon>Acanthomorphata</taxon>
        <taxon>Eupercaria</taxon>
        <taxon>Perciformes</taxon>
        <taxon>Notothenioidei</taxon>
        <taxon>Nototheniidae</taxon>
        <taxon>Dissostichus</taxon>
    </lineage>
</organism>